<proteinExistence type="predicted"/>
<dbReference type="InterPro" id="IPR052973">
    <property type="entry name" value="Fungal_sec-metab_reg_TF"/>
</dbReference>
<dbReference type="GO" id="GO:0008270">
    <property type="term" value="F:zinc ion binding"/>
    <property type="evidence" value="ECO:0007669"/>
    <property type="project" value="InterPro"/>
</dbReference>
<accession>A0AA39ZAN1</accession>
<evidence type="ECO:0000256" key="1">
    <source>
        <dbReference type="ARBA" id="ARBA00023242"/>
    </source>
</evidence>
<evidence type="ECO:0008006" key="6">
    <source>
        <dbReference type="Google" id="ProtNLM"/>
    </source>
</evidence>
<dbReference type="PANTHER" id="PTHR35392">
    <property type="entry name" value="ZN(II)2CYS6 TRANSCRIPTION FACTOR (EUROFUNG)-RELATED-RELATED"/>
    <property type="match status" value="1"/>
</dbReference>
<dbReference type="GO" id="GO:0000981">
    <property type="term" value="F:DNA-binding transcription factor activity, RNA polymerase II-specific"/>
    <property type="evidence" value="ECO:0007669"/>
    <property type="project" value="InterPro"/>
</dbReference>
<dbReference type="EMBL" id="JAULSY010000072">
    <property type="protein sequence ID" value="KAK0667426.1"/>
    <property type="molecule type" value="Genomic_DNA"/>
</dbReference>
<gene>
    <name evidence="4" type="ORF">QBC41DRAFT_396037</name>
</gene>
<keyword evidence="3" id="KW-0812">Transmembrane</keyword>
<evidence type="ECO:0000313" key="4">
    <source>
        <dbReference type="EMBL" id="KAK0667426.1"/>
    </source>
</evidence>
<dbReference type="PANTHER" id="PTHR35392:SF3">
    <property type="entry name" value="ZN(2)-C6 FUNGAL-TYPE DOMAIN-CONTAINING PROTEIN"/>
    <property type="match status" value="1"/>
</dbReference>
<dbReference type="InterPro" id="IPR001138">
    <property type="entry name" value="Zn2Cys6_DnaBD"/>
</dbReference>
<keyword evidence="3" id="KW-1133">Transmembrane helix</keyword>
<feature type="region of interest" description="Disordered" evidence="2">
    <location>
        <begin position="205"/>
        <end position="229"/>
    </location>
</feature>
<protein>
    <recommendedName>
        <fullName evidence="6">Zn(2)-C6 fungal-type domain-containing protein</fullName>
    </recommendedName>
</protein>
<evidence type="ECO:0000313" key="5">
    <source>
        <dbReference type="Proteomes" id="UP001174997"/>
    </source>
</evidence>
<keyword evidence="1" id="KW-0539">Nucleus</keyword>
<dbReference type="Proteomes" id="UP001174997">
    <property type="component" value="Unassembled WGS sequence"/>
</dbReference>
<feature type="region of interest" description="Disordered" evidence="2">
    <location>
        <begin position="1"/>
        <end position="43"/>
    </location>
</feature>
<sequence length="830" mass="93345">MESPLWHPTGGLSKPSRCRSPIDADTRQPKRRRQLSGIFDDNTPSFPVSPFSLIPPQDNGLYAGSLYHHPTFATSLHDYGSRLDGAAVSVYDYRQDQQEPFFSLILDSSIMGGGEVPPNVGEYMSEPPMGLATHQQPFPHTQYADPTERWEAQAGHPASQPLHHSAVETNNNVLDQSPYSWESTALPLSQKEDCSEGAFPCAFHSGPTSTQRLQPPPVNLAHSVSTDSADTPDENAYFPVPHSQAAYPSVTLGNSVGITQQGCFQHALPNVSNSSLGASPGALLDTEASQICSAYVHVTKQGDGYPWAKPRESKVQDVDEKVIVPVDTVLVGGWVAVEQALMIDPHQQEAVAAVDRGVVIKEEPELGPEEKRWIPDRENLRKQTSETRNMRACIRCHNQRVRCLPNVENPNDPLAPCVTCLKVRRESKKTIHNLPCLRYKLASVVLQRDGGLGYTKRFDHTQLINIREADWTGKKIVIEMAQGLCEAPMTLTVRPFKAIEGDQLIRNFVGRDGVEIPAYGLVNIKDHGKAFQHYIAANATNGLEELANSSDDFFKEMYSMIVTHLQQPSHKQNPEEKRDKRSLDLAEFLQKAVRLWFAIRHQTGSAWICGQESLGMESRELKARYIPRMIVAQFDSIRYHTVFKSQVPQFLSMFEKILSSGPELWKNLKGAWFTAFLVVFLFLHNVACICKDRYRHAKENGRGRPLETRYGPRDHPLTKFVEDVQHGAGVMLAYWTYFKRCDLMNFEWDSESVTKSAFKDLEPRQVAFLKRTVDCLKDKMSSIPTTPQEGCWEHELYWISLMFVTESSKTSSWKPPVVFSIVNPSVGNER</sequence>
<dbReference type="AlphaFoldDB" id="A0AA39ZAN1"/>
<dbReference type="CDD" id="cd00067">
    <property type="entry name" value="GAL4"/>
    <property type="match status" value="1"/>
</dbReference>
<name>A0AA39ZAN1_9PEZI</name>
<keyword evidence="5" id="KW-1185">Reference proteome</keyword>
<keyword evidence="3" id="KW-0472">Membrane</keyword>
<organism evidence="4 5">
    <name type="scientific">Cercophora samala</name>
    <dbReference type="NCBI Taxonomy" id="330535"/>
    <lineage>
        <taxon>Eukaryota</taxon>
        <taxon>Fungi</taxon>
        <taxon>Dikarya</taxon>
        <taxon>Ascomycota</taxon>
        <taxon>Pezizomycotina</taxon>
        <taxon>Sordariomycetes</taxon>
        <taxon>Sordariomycetidae</taxon>
        <taxon>Sordariales</taxon>
        <taxon>Lasiosphaeriaceae</taxon>
        <taxon>Cercophora</taxon>
    </lineage>
</organism>
<comment type="caution">
    <text evidence="4">The sequence shown here is derived from an EMBL/GenBank/DDBJ whole genome shotgun (WGS) entry which is preliminary data.</text>
</comment>
<evidence type="ECO:0000256" key="2">
    <source>
        <dbReference type="SAM" id="MobiDB-lite"/>
    </source>
</evidence>
<evidence type="ECO:0000256" key="3">
    <source>
        <dbReference type="SAM" id="Phobius"/>
    </source>
</evidence>
<feature type="transmembrane region" description="Helical" evidence="3">
    <location>
        <begin position="670"/>
        <end position="690"/>
    </location>
</feature>
<reference evidence="4" key="1">
    <citation type="submission" date="2023-06" db="EMBL/GenBank/DDBJ databases">
        <title>Genome-scale phylogeny and comparative genomics of the fungal order Sordariales.</title>
        <authorList>
            <consortium name="Lawrence Berkeley National Laboratory"/>
            <person name="Hensen N."/>
            <person name="Bonometti L."/>
            <person name="Westerberg I."/>
            <person name="Brannstrom I.O."/>
            <person name="Guillou S."/>
            <person name="Cros-Aarteil S."/>
            <person name="Calhoun S."/>
            <person name="Haridas S."/>
            <person name="Kuo A."/>
            <person name="Mondo S."/>
            <person name="Pangilinan J."/>
            <person name="Riley R."/>
            <person name="Labutti K."/>
            <person name="Andreopoulos B."/>
            <person name="Lipzen A."/>
            <person name="Chen C."/>
            <person name="Yanf M."/>
            <person name="Daum C."/>
            <person name="Ng V."/>
            <person name="Clum A."/>
            <person name="Steindorff A."/>
            <person name="Ohm R."/>
            <person name="Martin F."/>
            <person name="Silar P."/>
            <person name="Natvig D."/>
            <person name="Lalanne C."/>
            <person name="Gautier V."/>
            <person name="Ament-Velasquez S.L."/>
            <person name="Kruys A."/>
            <person name="Hutchinson M.I."/>
            <person name="Powell A.J."/>
            <person name="Barry K."/>
            <person name="Miller A.N."/>
            <person name="Grigoriev I.V."/>
            <person name="Debuchy R."/>
            <person name="Gladieux P."/>
            <person name="Thoren M.H."/>
            <person name="Johannesson H."/>
        </authorList>
    </citation>
    <scope>NUCLEOTIDE SEQUENCE</scope>
    <source>
        <strain evidence="4">CBS 307.81</strain>
    </source>
</reference>